<dbReference type="OrthoDB" id="4870479at2"/>
<dbReference type="RefSeq" id="WP_073257945.1">
    <property type="nucleotide sequence ID" value="NZ_FRCS01000004.1"/>
</dbReference>
<evidence type="ECO:0008006" key="3">
    <source>
        <dbReference type="Google" id="ProtNLM"/>
    </source>
</evidence>
<evidence type="ECO:0000313" key="1">
    <source>
        <dbReference type="EMBL" id="SHN27354.1"/>
    </source>
</evidence>
<evidence type="ECO:0000313" key="2">
    <source>
        <dbReference type="Proteomes" id="UP000184440"/>
    </source>
</evidence>
<gene>
    <name evidence="1" type="ORF">SAMN05443668_104361</name>
</gene>
<reference evidence="1 2" key="1">
    <citation type="submission" date="2016-11" db="EMBL/GenBank/DDBJ databases">
        <authorList>
            <person name="Jaros S."/>
            <person name="Januszkiewicz K."/>
            <person name="Wedrychowicz H."/>
        </authorList>
    </citation>
    <scope>NUCLEOTIDE SEQUENCE [LARGE SCALE GENOMIC DNA]</scope>
    <source>
        <strain evidence="1 2">DSM 46144</strain>
    </source>
</reference>
<dbReference type="AlphaFoldDB" id="A0A1M7Q9V2"/>
<proteinExistence type="predicted"/>
<dbReference type="Proteomes" id="UP000184440">
    <property type="component" value="Unassembled WGS sequence"/>
</dbReference>
<keyword evidence="2" id="KW-1185">Reference proteome</keyword>
<sequence>MRTLGVDLAAEAANITKAGIDCPLGWPDEFAAFLAAWSSGTFVAPVDIAGKEWRRRLAYRRTDEVVRARLGLTARAAALGLTYAPDPSDAATAASEGWIALPASGLDALVP</sequence>
<dbReference type="InterPro" id="IPR007362">
    <property type="entry name" value="DUF429"/>
</dbReference>
<name>A0A1M7Q9V2_9ACTN</name>
<organism evidence="1 2">
    <name type="scientific">Cryptosporangium aurantiacum</name>
    <dbReference type="NCBI Taxonomy" id="134849"/>
    <lineage>
        <taxon>Bacteria</taxon>
        <taxon>Bacillati</taxon>
        <taxon>Actinomycetota</taxon>
        <taxon>Actinomycetes</taxon>
        <taxon>Cryptosporangiales</taxon>
        <taxon>Cryptosporangiaceae</taxon>
        <taxon>Cryptosporangium</taxon>
    </lineage>
</organism>
<dbReference type="Pfam" id="PF04250">
    <property type="entry name" value="DUF429"/>
    <property type="match status" value="1"/>
</dbReference>
<accession>A0A1M7Q9V2</accession>
<protein>
    <recommendedName>
        <fullName evidence="3">DUF429 domain-containing protein</fullName>
    </recommendedName>
</protein>
<dbReference type="EMBL" id="FRCS01000004">
    <property type="protein sequence ID" value="SHN27354.1"/>
    <property type="molecule type" value="Genomic_DNA"/>
</dbReference>